<gene>
    <name evidence="1" type="ORF">M409DRAFT_70947</name>
</gene>
<dbReference type="PANTHER" id="PTHR36978:SF4">
    <property type="entry name" value="P-LOOP CONTAINING NUCLEOSIDE TRIPHOSPHATE HYDROLASE PROTEIN"/>
    <property type="match status" value="1"/>
</dbReference>
<dbReference type="InterPro" id="IPR040632">
    <property type="entry name" value="Sulfotransfer_4"/>
</dbReference>
<dbReference type="Gene3D" id="3.40.50.300">
    <property type="entry name" value="P-loop containing nucleotide triphosphate hydrolases"/>
    <property type="match status" value="1"/>
</dbReference>
<dbReference type="Pfam" id="PF17784">
    <property type="entry name" value="Sulfotransfer_4"/>
    <property type="match status" value="1"/>
</dbReference>
<sequence length="206" mass="23157">MPMGDQYTPGQPRTRPLEVLSLGLPRTGTRSMAAALEILGYQHCAHGFDLMDNPAYAVRWEQAVDAKYYGRGEAFTRKDWDELLGHCSATTDFPCAAFWRELCAAYPEAKVVLVQRDEDKWYTSFVEGVIDSQLSSSGKFVRDYVEPLLGSILGRLSLKITQSWLEAATADGMRANAKSAYRRHYKDVKAVVAKDRLLEYHLGTLL</sequence>
<protein>
    <recommendedName>
        <fullName evidence="3">Sulfotransferase family protein</fullName>
    </recommendedName>
</protein>
<dbReference type="GeneID" id="54572246"/>
<dbReference type="PANTHER" id="PTHR36978">
    <property type="entry name" value="P-LOOP CONTAINING NUCLEOTIDE TRIPHOSPHATE HYDROLASE"/>
    <property type="match status" value="1"/>
</dbReference>
<accession>A0A6A6BXH6</accession>
<dbReference type="SUPFAM" id="SSF52540">
    <property type="entry name" value="P-loop containing nucleoside triphosphate hydrolases"/>
    <property type="match status" value="1"/>
</dbReference>
<dbReference type="Proteomes" id="UP000799537">
    <property type="component" value="Unassembled WGS sequence"/>
</dbReference>
<reference evidence="1" key="1">
    <citation type="journal article" date="2020" name="Stud. Mycol.">
        <title>101 Dothideomycetes genomes: a test case for predicting lifestyles and emergence of pathogens.</title>
        <authorList>
            <person name="Haridas S."/>
            <person name="Albert R."/>
            <person name="Binder M."/>
            <person name="Bloem J."/>
            <person name="Labutti K."/>
            <person name="Salamov A."/>
            <person name="Andreopoulos B."/>
            <person name="Baker S."/>
            <person name="Barry K."/>
            <person name="Bills G."/>
            <person name="Bluhm B."/>
            <person name="Cannon C."/>
            <person name="Castanera R."/>
            <person name="Culley D."/>
            <person name="Daum C."/>
            <person name="Ezra D."/>
            <person name="Gonzalez J."/>
            <person name="Henrissat B."/>
            <person name="Kuo A."/>
            <person name="Liang C."/>
            <person name="Lipzen A."/>
            <person name="Lutzoni F."/>
            <person name="Magnuson J."/>
            <person name="Mondo S."/>
            <person name="Nolan M."/>
            <person name="Ohm R."/>
            <person name="Pangilinan J."/>
            <person name="Park H.-J."/>
            <person name="Ramirez L."/>
            <person name="Alfaro M."/>
            <person name="Sun H."/>
            <person name="Tritt A."/>
            <person name="Yoshinaga Y."/>
            <person name="Zwiers L.-H."/>
            <person name="Turgeon B."/>
            <person name="Goodwin S."/>
            <person name="Spatafora J."/>
            <person name="Crous P."/>
            <person name="Grigoriev I."/>
        </authorList>
    </citation>
    <scope>NUCLEOTIDE SEQUENCE</scope>
    <source>
        <strain evidence="1">ATCC 36951</strain>
    </source>
</reference>
<dbReference type="InterPro" id="IPR027417">
    <property type="entry name" value="P-loop_NTPase"/>
</dbReference>
<dbReference type="RefSeq" id="XP_033660380.1">
    <property type="nucleotide sequence ID" value="XM_033818974.1"/>
</dbReference>
<keyword evidence="2" id="KW-1185">Reference proteome</keyword>
<organism evidence="1 2">
    <name type="scientific">Zasmidium cellare ATCC 36951</name>
    <dbReference type="NCBI Taxonomy" id="1080233"/>
    <lineage>
        <taxon>Eukaryota</taxon>
        <taxon>Fungi</taxon>
        <taxon>Dikarya</taxon>
        <taxon>Ascomycota</taxon>
        <taxon>Pezizomycotina</taxon>
        <taxon>Dothideomycetes</taxon>
        <taxon>Dothideomycetidae</taxon>
        <taxon>Mycosphaerellales</taxon>
        <taxon>Mycosphaerellaceae</taxon>
        <taxon>Zasmidium</taxon>
    </lineage>
</organism>
<name>A0A6A6BXH6_ZASCE</name>
<evidence type="ECO:0008006" key="3">
    <source>
        <dbReference type="Google" id="ProtNLM"/>
    </source>
</evidence>
<dbReference type="OrthoDB" id="408152at2759"/>
<dbReference type="AlphaFoldDB" id="A0A6A6BXH6"/>
<evidence type="ECO:0000313" key="2">
    <source>
        <dbReference type="Proteomes" id="UP000799537"/>
    </source>
</evidence>
<evidence type="ECO:0000313" key="1">
    <source>
        <dbReference type="EMBL" id="KAF2159491.1"/>
    </source>
</evidence>
<dbReference type="EMBL" id="ML993636">
    <property type="protein sequence ID" value="KAF2159491.1"/>
    <property type="molecule type" value="Genomic_DNA"/>
</dbReference>
<proteinExistence type="predicted"/>